<dbReference type="Pfam" id="PF00520">
    <property type="entry name" value="Ion_trans"/>
    <property type="match status" value="1"/>
</dbReference>
<dbReference type="InterPro" id="IPR005821">
    <property type="entry name" value="Ion_trans_dom"/>
</dbReference>
<feature type="domain" description="Ion transport" evidence="7">
    <location>
        <begin position="622"/>
        <end position="869"/>
    </location>
</feature>
<keyword evidence="8" id="KW-0813">Transport</keyword>
<evidence type="ECO:0000259" key="7">
    <source>
        <dbReference type="Pfam" id="PF00520"/>
    </source>
</evidence>
<keyword evidence="8" id="KW-0406">Ion transport</keyword>
<keyword evidence="8" id="KW-0407">Ion channel</keyword>
<feature type="region of interest" description="Disordered" evidence="5">
    <location>
        <begin position="494"/>
        <end position="568"/>
    </location>
</feature>
<feature type="region of interest" description="Disordered" evidence="5">
    <location>
        <begin position="434"/>
        <end position="454"/>
    </location>
</feature>
<feature type="transmembrane region" description="Helical" evidence="6">
    <location>
        <begin position="658"/>
        <end position="681"/>
    </location>
</feature>
<feature type="transmembrane region" description="Helical" evidence="6">
    <location>
        <begin position="766"/>
        <end position="789"/>
    </location>
</feature>
<keyword evidence="2 6" id="KW-0812">Transmembrane</keyword>
<feature type="compositionally biased region" description="Low complexity" evidence="5">
    <location>
        <begin position="437"/>
        <end position="447"/>
    </location>
</feature>
<dbReference type="OrthoDB" id="1368at2759"/>
<gene>
    <name evidence="8" type="primary">scn4aa</name>
    <name evidence="8" type="ORF">AK812_SmicGene2038</name>
</gene>
<protein>
    <submittedName>
        <fullName evidence="8">Sodium channel protein type 4 subunit alpha A</fullName>
    </submittedName>
</protein>
<accession>A0A1Q9F2L5</accession>
<dbReference type="PANTHER" id="PTHR10037:SF62">
    <property type="entry name" value="SODIUM CHANNEL PROTEIN 60E"/>
    <property type="match status" value="1"/>
</dbReference>
<dbReference type="Gene3D" id="1.20.120.350">
    <property type="entry name" value="Voltage-gated potassium channels. Chain C"/>
    <property type="match status" value="1"/>
</dbReference>
<keyword evidence="4 6" id="KW-0472">Membrane</keyword>
<feature type="compositionally biased region" description="Basic and acidic residues" evidence="5">
    <location>
        <begin position="520"/>
        <end position="529"/>
    </location>
</feature>
<evidence type="ECO:0000313" key="9">
    <source>
        <dbReference type="Proteomes" id="UP000186817"/>
    </source>
</evidence>
<feature type="transmembrane region" description="Helical" evidence="6">
    <location>
        <begin position="348"/>
        <end position="373"/>
    </location>
</feature>
<evidence type="ECO:0000313" key="8">
    <source>
        <dbReference type="EMBL" id="OLQ13901.1"/>
    </source>
</evidence>
<comment type="caution">
    <text evidence="8">The sequence shown here is derived from an EMBL/GenBank/DDBJ whole genome shotgun (WGS) entry which is preliminary data.</text>
</comment>
<feature type="transmembrane region" description="Helical" evidence="6">
    <location>
        <begin position="285"/>
        <end position="314"/>
    </location>
</feature>
<feature type="compositionally biased region" description="Basic and acidic residues" evidence="5">
    <location>
        <begin position="542"/>
        <end position="556"/>
    </location>
</feature>
<feature type="compositionally biased region" description="Polar residues" evidence="5">
    <location>
        <begin position="510"/>
        <end position="519"/>
    </location>
</feature>
<reference evidence="8 9" key="1">
    <citation type="submission" date="2016-02" db="EMBL/GenBank/DDBJ databases">
        <title>Genome analysis of coral dinoflagellate symbionts highlights evolutionary adaptations to a symbiotic lifestyle.</title>
        <authorList>
            <person name="Aranda M."/>
            <person name="Li Y."/>
            <person name="Liew Y.J."/>
            <person name="Baumgarten S."/>
            <person name="Simakov O."/>
            <person name="Wilson M."/>
            <person name="Piel J."/>
            <person name="Ashoor H."/>
            <person name="Bougouffa S."/>
            <person name="Bajic V.B."/>
            <person name="Ryu T."/>
            <person name="Ravasi T."/>
            <person name="Bayer T."/>
            <person name="Micklem G."/>
            <person name="Kim H."/>
            <person name="Bhak J."/>
            <person name="Lajeunesse T.C."/>
            <person name="Voolstra C.R."/>
        </authorList>
    </citation>
    <scope>NUCLEOTIDE SEQUENCE [LARGE SCALE GENOMIC DNA]</scope>
    <source>
        <strain evidence="8 9">CCMP2467</strain>
    </source>
</reference>
<keyword evidence="3 6" id="KW-1133">Transmembrane helix</keyword>
<dbReference type="GO" id="GO:0001518">
    <property type="term" value="C:voltage-gated sodium channel complex"/>
    <property type="evidence" value="ECO:0007669"/>
    <property type="project" value="TreeGrafter"/>
</dbReference>
<evidence type="ECO:0000256" key="3">
    <source>
        <dbReference type="ARBA" id="ARBA00022989"/>
    </source>
</evidence>
<evidence type="ECO:0000256" key="6">
    <source>
        <dbReference type="SAM" id="Phobius"/>
    </source>
</evidence>
<dbReference type="PANTHER" id="PTHR10037">
    <property type="entry name" value="VOLTAGE-GATED CATION CHANNEL CALCIUM AND SODIUM"/>
    <property type="match status" value="1"/>
</dbReference>
<dbReference type="SUPFAM" id="SSF81324">
    <property type="entry name" value="Voltage-gated potassium channels"/>
    <property type="match status" value="1"/>
</dbReference>
<dbReference type="Gene3D" id="1.10.287.70">
    <property type="match status" value="1"/>
</dbReference>
<proteinExistence type="predicted"/>
<dbReference type="GO" id="GO:0005248">
    <property type="term" value="F:voltage-gated sodium channel activity"/>
    <property type="evidence" value="ECO:0007669"/>
    <property type="project" value="TreeGrafter"/>
</dbReference>
<sequence>MADVGGEDAVPAPSKLYNKEKLMKLRSYSWNIFRYIGDYMHLFGSLARNRILMLVQSGQNSYKRRLITRSTNDSSICELKKINQAELYIKISPSEIGSGAMSEAVKLEMQEVQRLLQIEFSQISERISQDLRHAIAFTLATLHEIDVYEQDQDTVNTAWGILGIFSTCMFFVLTLGKEYAPFLSFLLFIYVPTSQMQCRWWEGGTLLQQTRGEWFNCFSSLVAPHSLIQLQSWHAEWRNSNTFSLSMQDSIIVVAPPVVTRAYQELSRGIVNLQNASIAMLCLHWALVPVLCSMLLGRVLAACVSFVVICFLWAQNFIALQLESPFGCEPNDLPMQQMQGDWKLGTRVYALCAGLTSVTNGVLFILAVVTGLMKGSEAMDVDMLRENEKHQGKQDASFERELSKFLAHWSEKDEKPIQDDDKILRPKVEVLPPPLPSLSSPPAQLVAPPTPATLNSMNEAEQDIARMRMKARTYTSTEGICGPLAEGSVTLFGTPKNAATARPPKGGVTAQRTSSLESGNQEKSDESKQDPGPPKTLGVVPREAHGPGEEKTEKRRGSNRVSKSVSMREPRSIFLHQITNRAGEEDEEDEDMDDPDEAIPCKKESLCTCIQKMCLWLVCLEYFDYVMGLAIIANAVLMGVQADIAVQNARTGAKEPPVIRAVAVALGAVFTAELVIRILAYRGDFFTKPGWRWNIFDFLLVFLQLSEEVVTVLVYENSDAVSVNLSFMRILRVLRLVRIVRLVRVLRLIRELRTLVQSIASTMTSLLWTVVLLLLLIFVVGICFTQVVADVGLEAPQLIQEGTDTFEYYGSLLRSVMSLYQSITSGISWRDASQPLERHQPIMGLIFAVYIAFAALAMLNVITGVFVESAMASAREENTVTVVSRMRELVSKMEIGESGRMTWEQFEGQLNNPIMEAYFKSLDLSVTEAENQRGIVLTSCGFL</sequence>
<dbReference type="Proteomes" id="UP000186817">
    <property type="component" value="Unassembled WGS sequence"/>
</dbReference>
<feature type="transmembrane region" description="Helical" evidence="6">
    <location>
        <begin position="842"/>
        <end position="867"/>
    </location>
</feature>
<evidence type="ECO:0000256" key="2">
    <source>
        <dbReference type="ARBA" id="ARBA00022692"/>
    </source>
</evidence>
<dbReference type="AlphaFoldDB" id="A0A1Q9F2L5"/>
<dbReference type="InterPro" id="IPR043203">
    <property type="entry name" value="VGCC_Ca_Na"/>
</dbReference>
<evidence type="ECO:0000256" key="1">
    <source>
        <dbReference type="ARBA" id="ARBA00004141"/>
    </source>
</evidence>
<evidence type="ECO:0000256" key="5">
    <source>
        <dbReference type="SAM" id="MobiDB-lite"/>
    </source>
</evidence>
<feature type="transmembrane region" description="Helical" evidence="6">
    <location>
        <begin position="613"/>
        <end position="638"/>
    </location>
</feature>
<dbReference type="EMBL" id="LSRX01000022">
    <property type="protein sequence ID" value="OLQ13901.1"/>
    <property type="molecule type" value="Genomic_DNA"/>
</dbReference>
<comment type="subcellular location">
    <subcellularLocation>
        <location evidence="1">Membrane</location>
        <topology evidence="1">Multi-pass membrane protein</topology>
    </subcellularLocation>
</comment>
<keyword evidence="9" id="KW-1185">Reference proteome</keyword>
<evidence type="ECO:0000256" key="4">
    <source>
        <dbReference type="ARBA" id="ARBA00023136"/>
    </source>
</evidence>
<organism evidence="8 9">
    <name type="scientific">Symbiodinium microadriaticum</name>
    <name type="common">Dinoflagellate</name>
    <name type="synonym">Zooxanthella microadriatica</name>
    <dbReference type="NCBI Taxonomy" id="2951"/>
    <lineage>
        <taxon>Eukaryota</taxon>
        <taxon>Sar</taxon>
        <taxon>Alveolata</taxon>
        <taxon>Dinophyceae</taxon>
        <taxon>Suessiales</taxon>
        <taxon>Symbiodiniaceae</taxon>
        <taxon>Symbiodinium</taxon>
    </lineage>
</organism>
<name>A0A1Q9F2L5_SYMMI</name>
<dbReference type="InterPro" id="IPR027359">
    <property type="entry name" value="Volt_channel_dom_sf"/>
</dbReference>